<dbReference type="EMBL" id="LNRQ01000007">
    <property type="protein sequence ID" value="KZM88038.1"/>
    <property type="molecule type" value="Genomic_DNA"/>
</dbReference>
<name>A0A164TVU6_DAUCS</name>
<proteinExistence type="predicted"/>
<evidence type="ECO:0000313" key="3">
    <source>
        <dbReference type="EMBL" id="WOH09381.1"/>
    </source>
</evidence>
<evidence type="ECO:0000313" key="4">
    <source>
        <dbReference type="Proteomes" id="UP000077755"/>
    </source>
</evidence>
<evidence type="ECO:0000256" key="1">
    <source>
        <dbReference type="SAM" id="MobiDB-lite"/>
    </source>
</evidence>
<protein>
    <submittedName>
        <fullName evidence="2">Uncharacterized protein</fullName>
    </submittedName>
</protein>
<reference evidence="3" key="2">
    <citation type="submission" date="2022-03" db="EMBL/GenBank/DDBJ databases">
        <title>Draft title - Genomic analysis of global carrot germplasm unveils the trajectory of domestication and the origin of high carotenoid orange carrot.</title>
        <authorList>
            <person name="Iorizzo M."/>
            <person name="Ellison S."/>
            <person name="Senalik D."/>
            <person name="Macko-Podgorni A."/>
            <person name="Grzebelus D."/>
            <person name="Bostan H."/>
            <person name="Rolling W."/>
            <person name="Curaba J."/>
            <person name="Simon P."/>
        </authorList>
    </citation>
    <scope>NUCLEOTIDE SEQUENCE</scope>
    <source>
        <tissue evidence="3">Leaf</tissue>
    </source>
</reference>
<reference evidence="2" key="1">
    <citation type="journal article" date="2016" name="Nat. Genet.">
        <title>A high-quality carrot genome assembly provides new insights into carotenoid accumulation and asterid genome evolution.</title>
        <authorList>
            <person name="Iorizzo M."/>
            <person name="Ellison S."/>
            <person name="Senalik D."/>
            <person name="Zeng P."/>
            <person name="Satapoomin P."/>
            <person name="Huang J."/>
            <person name="Bowman M."/>
            <person name="Iovene M."/>
            <person name="Sanseverino W."/>
            <person name="Cavagnaro P."/>
            <person name="Yildiz M."/>
            <person name="Macko-Podgorni A."/>
            <person name="Moranska E."/>
            <person name="Grzebelus E."/>
            <person name="Grzebelus D."/>
            <person name="Ashrafi H."/>
            <person name="Zheng Z."/>
            <person name="Cheng S."/>
            <person name="Spooner D."/>
            <person name="Van Deynze A."/>
            <person name="Simon P."/>
        </authorList>
    </citation>
    <scope>NUCLEOTIDE SEQUENCE [LARGE SCALE GENOMIC DNA]</scope>
    <source>
        <tissue evidence="2">Leaf</tissue>
    </source>
</reference>
<evidence type="ECO:0000313" key="2">
    <source>
        <dbReference type="EMBL" id="KZM88038.1"/>
    </source>
</evidence>
<feature type="compositionally biased region" description="Basic and acidic residues" evidence="1">
    <location>
        <begin position="73"/>
        <end position="104"/>
    </location>
</feature>
<keyword evidence="4" id="KW-1185">Reference proteome</keyword>
<accession>A0A164TVU6</accession>
<dbReference type="Gramene" id="KZM88038">
    <property type="protein sequence ID" value="KZM88038"/>
    <property type="gene ID" value="DCAR_025113"/>
</dbReference>
<sequence>MSRHVSSLRNQPPPAQARTKIESAVRKLVELPYLFLGLTRVGVVALDVPDRVKGRDVETAIEEVRALRMESGRERRAAEKERKAAEEERKVATEARKAIEESRAKAARWW</sequence>
<dbReference type="EMBL" id="CP093349">
    <property type="protein sequence ID" value="WOH09381.1"/>
    <property type="molecule type" value="Genomic_DNA"/>
</dbReference>
<organism evidence="2">
    <name type="scientific">Daucus carota subsp. sativus</name>
    <name type="common">Carrot</name>
    <dbReference type="NCBI Taxonomy" id="79200"/>
    <lineage>
        <taxon>Eukaryota</taxon>
        <taxon>Viridiplantae</taxon>
        <taxon>Streptophyta</taxon>
        <taxon>Embryophyta</taxon>
        <taxon>Tracheophyta</taxon>
        <taxon>Spermatophyta</taxon>
        <taxon>Magnoliopsida</taxon>
        <taxon>eudicotyledons</taxon>
        <taxon>Gunneridae</taxon>
        <taxon>Pentapetalae</taxon>
        <taxon>asterids</taxon>
        <taxon>campanulids</taxon>
        <taxon>Apiales</taxon>
        <taxon>Apiaceae</taxon>
        <taxon>Apioideae</taxon>
        <taxon>Scandiceae</taxon>
        <taxon>Daucinae</taxon>
        <taxon>Daucus</taxon>
        <taxon>Daucus sect. Daucus</taxon>
    </lineage>
</organism>
<dbReference type="Proteomes" id="UP000077755">
    <property type="component" value="Chromosome 7"/>
</dbReference>
<dbReference type="AlphaFoldDB" id="A0A164TVU6"/>
<gene>
    <name evidence="2" type="ORF">DCAR_025113</name>
    <name evidence="3" type="ORF">DCAR_0728838</name>
</gene>
<feature type="region of interest" description="Disordered" evidence="1">
    <location>
        <begin position="73"/>
        <end position="110"/>
    </location>
</feature>